<keyword evidence="13" id="KW-1185">Reference proteome</keyword>
<keyword evidence="4" id="KW-0805">Transcription regulation</keyword>
<dbReference type="InterPro" id="IPR001867">
    <property type="entry name" value="OmpR/PhoB-type_DNA-bd"/>
</dbReference>
<keyword evidence="2 8" id="KW-0597">Phosphoprotein</keyword>
<evidence type="ECO:0000313" key="13">
    <source>
        <dbReference type="Proteomes" id="UP000094652"/>
    </source>
</evidence>
<dbReference type="CDD" id="cd00383">
    <property type="entry name" value="trans_reg_C"/>
    <property type="match status" value="1"/>
</dbReference>
<dbReference type="CDD" id="cd17574">
    <property type="entry name" value="REC_OmpR"/>
    <property type="match status" value="1"/>
</dbReference>
<evidence type="ECO:0000256" key="9">
    <source>
        <dbReference type="PROSITE-ProRule" id="PRU01091"/>
    </source>
</evidence>
<dbReference type="InterPro" id="IPR016032">
    <property type="entry name" value="Sig_transdc_resp-reg_C-effctor"/>
</dbReference>
<evidence type="ECO:0000256" key="2">
    <source>
        <dbReference type="ARBA" id="ARBA00022553"/>
    </source>
</evidence>
<evidence type="ECO:0000259" key="11">
    <source>
        <dbReference type="PROSITE" id="PS51755"/>
    </source>
</evidence>
<evidence type="ECO:0000259" key="10">
    <source>
        <dbReference type="PROSITE" id="PS50110"/>
    </source>
</evidence>
<dbReference type="InterPro" id="IPR036388">
    <property type="entry name" value="WH-like_DNA-bd_sf"/>
</dbReference>
<dbReference type="GO" id="GO:0000156">
    <property type="term" value="F:phosphorelay response regulator activity"/>
    <property type="evidence" value="ECO:0007669"/>
    <property type="project" value="TreeGrafter"/>
</dbReference>
<dbReference type="PROSITE" id="PS50110">
    <property type="entry name" value="RESPONSE_REGULATORY"/>
    <property type="match status" value="1"/>
</dbReference>
<feature type="DNA-binding region" description="OmpR/PhoB-type" evidence="9">
    <location>
        <begin position="126"/>
        <end position="225"/>
    </location>
</feature>
<dbReference type="FunFam" id="1.10.10.10:FF:000018">
    <property type="entry name" value="DNA-binding response regulator ResD"/>
    <property type="match status" value="1"/>
</dbReference>
<dbReference type="EMBL" id="CP017253">
    <property type="protein sequence ID" value="AOR23115.1"/>
    <property type="molecule type" value="Genomic_DNA"/>
</dbReference>
<feature type="domain" description="OmpR/PhoB-type" evidence="11">
    <location>
        <begin position="126"/>
        <end position="225"/>
    </location>
</feature>
<dbReference type="GO" id="GO:0005829">
    <property type="term" value="C:cytosol"/>
    <property type="evidence" value="ECO:0007669"/>
    <property type="project" value="TreeGrafter"/>
</dbReference>
<dbReference type="GO" id="GO:0006355">
    <property type="term" value="P:regulation of DNA-templated transcription"/>
    <property type="evidence" value="ECO:0007669"/>
    <property type="project" value="InterPro"/>
</dbReference>
<dbReference type="Gene3D" id="6.10.250.690">
    <property type="match status" value="1"/>
</dbReference>
<dbReference type="InterPro" id="IPR001789">
    <property type="entry name" value="Sig_transdc_resp-reg_receiver"/>
</dbReference>
<evidence type="ECO:0000313" key="12">
    <source>
        <dbReference type="EMBL" id="AOR23115.1"/>
    </source>
</evidence>
<accession>A0A1D7XIF2</accession>
<dbReference type="Pfam" id="PF00072">
    <property type="entry name" value="Response_reg"/>
    <property type="match status" value="1"/>
</dbReference>
<dbReference type="SMART" id="SM00862">
    <property type="entry name" value="Trans_reg_C"/>
    <property type="match status" value="1"/>
</dbReference>
<dbReference type="Gene3D" id="3.40.50.2300">
    <property type="match status" value="1"/>
</dbReference>
<reference evidence="13" key="1">
    <citation type="submission" date="2016-09" db="EMBL/GenBank/DDBJ databases">
        <title>Genomics of Clostridium taeniosporum, an organism which forms endospores with ribbon-like appendages.</title>
        <authorList>
            <person name="Walker J.R."/>
        </authorList>
    </citation>
    <scope>NUCLEOTIDE SEQUENCE [LARGE SCALE GENOMIC DNA]</scope>
    <source>
        <strain evidence="13">1/k</strain>
    </source>
</reference>
<proteinExistence type="predicted"/>
<dbReference type="PANTHER" id="PTHR48111">
    <property type="entry name" value="REGULATOR OF RPOS"/>
    <property type="match status" value="1"/>
</dbReference>
<dbReference type="AlphaFoldDB" id="A0A1D7XIF2"/>
<dbReference type="PANTHER" id="PTHR48111:SF2">
    <property type="entry name" value="RESPONSE REGULATOR SAER"/>
    <property type="match status" value="1"/>
</dbReference>
<dbReference type="SUPFAM" id="SSF52172">
    <property type="entry name" value="CheY-like"/>
    <property type="match status" value="1"/>
</dbReference>
<comment type="function">
    <text evidence="7">May play the central regulatory role in sporulation. It may be an element of the effector pathway responsible for the activation of sporulation genes in response to nutritional stress. Spo0A may act in concert with spo0H (a sigma factor) to control the expression of some genes that are critical to the sporulation process.</text>
</comment>
<feature type="domain" description="Response regulatory" evidence="10">
    <location>
        <begin position="3"/>
        <end position="116"/>
    </location>
</feature>
<evidence type="ECO:0000256" key="7">
    <source>
        <dbReference type="ARBA" id="ARBA00024867"/>
    </source>
</evidence>
<gene>
    <name evidence="12" type="ORF">BGI42_04980</name>
</gene>
<keyword evidence="6" id="KW-0804">Transcription</keyword>
<keyword evidence="5 9" id="KW-0238">DNA-binding</keyword>
<dbReference type="KEGG" id="ctae:BGI42_04980"/>
<dbReference type="InterPro" id="IPR039420">
    <property type="entry name" value="WalR-like"/>
</dbReference>
<evidence type="ECO:0000256" key="8">
    <source>
        <dbReference type="PROSITE-ProRule" id="PRU00169"/>
    </source>
</evidence>
<dbReference type="GO" id="GO:0000976">
    <property type="term" value="F:transcription cis-regulatory region binding"/>
    <property type="evidence" value="ECO:0007669"/>
    <property type="project" value="TreeGrafter"/>
</dbReference>
<dbReference type="InterPro" id="IPR011006">
    <property type="entry name" value="CheY-like_superfamily"/>
</dbReference>
<dbReference type="SMART" id="SM00448">
    <property type="entry name" value="REC"/>
    <property type="match status" value="1"/>
</dbReference>
<evidence type="ECO:0000256" key="5">
    <source>
        <dbReference type="ARBA" id="ARBA00023125"/>
    </source>
</evidence>
<dbReference type="GO" id="GO:0032993">
    <property type="term" value="C:protein-DNA complex"/>
    <property type="evidence" value="ECO:0007669"/>
    <property type="project" value="TreeGrafter"/>
</dbReference>
<name>A0A1D7XIF2_9CLOT</name>
<organism evidence="12 13">
    <name type="scientific">Clostridium taeniosporum</name>
    <dbReference type="NCBI Taxonomy" id="394958"/>
    <lineage>
        <taxon>Bacteria</taxon>
        <taxon>Bacillati</taxon>
        <taxon>Bacillota</taxon>
        <taxon>Clostridia</taxon>
        <taxon>Eubacteriales</taxon>
        <taxon>Clostridiaceae</taxon>
        <taxon>Clostridium</taxon>
    </lineage>
</organism>
<dbReference type="PROSITE" id="PS51755">
    <property type="entry name" value="OMPR_PHOB"/>
    <property type="match status" value="1"/>
</dbReference>
<dbReference type="Proteomes" id="UP000094652">
    <property type="component" value="Chromosome"/>
</dbReference>
<dbReference type="STRING" id="394958.BGI42_04980"/>
<dbReference type="Pfam" id="PF00486">
    <property type="entry name" value="Trans_reg_C"/>
    <property type="match status" value="1"/>
</dbReference>
<dbReference type="OrthoDB" id="1655504at2"/>
<sequence length="226" mass="26770">MKKILIVEDNKELNILLSNIIKEAGYLTKSLYDGLDVIKEFKENKYDMIILDIMLPYKSGDMILKEIRKDYDVPVIIISAKDLTGTKVYMLKNGADDYITKPFNIDEVIARIETNLRRYKNSKTVNEMLYYKDIKLDTRLKRVIVDKNEVNLTVKEYHILELLMKNQERVYSKANLYEIIWESEFLGDDKTIKTHISRLRNKLKEANKDEEYIETVWGIGYRLIKQ</sequence>
<dbReference type="RefSeq" id="WP_069679270.1">
    <property type="nucleotide sequence ID" value="NZ_CP017253.2"/>
</dbReference>
<dbReference type="SUPFAM" id="SSF46894">
    <property type="entry name" value="C-terminal effector domain of the bipartite response regulators"/>
    <property type="match status" value="1"/>
</dbReference>
<dbReference type="Gene3D" id="1.10.10.10">
    <property type="entry name" value="Winged helix-like DNA-binding domain superfamily/Winged helix DNA-binding domain"/>
    <property type="match status" value="1"/>
</dbReference>
<evidence type="ECO:0000256" key="6">
    <source>
        <dbReference type="ARBA" id="ARBA00023163"/>
    </source>
</evidence>
<feature type="modified residue" description="4-aspartylphosphate" evidence="8">
    <location>
        <position position="52"/>
    </location>
</feature>
<protein>
    <recommendedName>
        <fullName evidence="1">Stage 0 sporulation protein A homolog</fullName>
    </recommendedName>
</protein>
<keyword evidence="3" id="KW-0902">Two-component regulatory system</keyword>
<evidence type="ECO:0000256" key="1">
    <source>
        <dbReference type="ARBA" id="ARBA00018672"/>
    </source>
</evidence>
<evidence type="ECO:0000256" key="4">
    <source>
        <dbReference type="ARBA" id="ARBA00023015"/>
    </source>
</evidence>
<evidence type="ECO:0000256" key="3">
    <source>
        <dbReference type="ARBA" id="ARBA00023012"/>
    </source>
</evidence>